<sequence>MAERVELMVVVHGRVQRRLHVIRTRGRTEHLARHIHNKPGAMAGLAVHDGRLDRRGLATDPGHEDGHVANQLTRDLELVGVVGTNNEPAVAEIVPGSGHTTRHGLPERDVALVIQAKLYPHQLLLQLVRPGVGGTAQHEHALVRPPQEGRKPLLAHVRAHGYGISRELIKCERRGFFTRVADVPTLEVQDDGHVRRHRVHVVDERLERFQMPRPEPEVGLERTHLPGQRIHHRRAEVEEARGIVVAEHPGRDLVHAWVKPGAQQPAVPAGPLDSQHVHKVTVAHLYPPGVAKTVTTVYRRQKKVNKCAQHDLNVRPLASEANALSS</sequence>
<protein>
    <submittedName>
        <fullName evidence="1">Uncharacterized protein</fullName>
    </submittedName>
</protein>
<reference evidence="1 2" key="1">
    <citation type="journal article" date="2015" name="Nature">
        <title>rRNA introns, odd ribosomes, and small enigmatic genomes across a large radiation of phyla.</title>
        <authorList>
            <person name="Brown C.T."/>
            <person name="Hug L.A."/>
            <person name="Thomas B.C."/>
            <person name="Sharon I."/>
            <person name="Castelle C.J."/>
            <person name="Singh A."/>
            <person name="Wilkins M.J."/>
            <person name="Williams K.H."/>
            <person name="Banfield J.F."/>
        </authorList>
    </citation>
    <scope>NUCLEOTIDE SEQUENCE [LARGE SCALE GENOMIC DNA]</scope>
</reference>
<evidence type="ECO:0000313" key="2">
    <source>
        <dbReference type="Proteomes" id="UP000034175"/>
    </source>
</evidence>
<comment type="caution">
    <text evidence="1">The sequence shown here is derived from an EMBL/GenBank/DDBJ whole genome shotgun (WGS) entry which is preliminary data.</text>
</comment>
<name>A0A0G1RB45_9BACT</name>
<proteinExistence type="predicted"/>
<dbReference type="Proteomes" id="UP000034175">
    <property type="component" value="Unassembled WGS sequence"/>
</dbReference>
<dbReference type="AlphaFoldDB" id="A0A0G1RB45"/>
<organism evidence="1 2">
    <name type="scientific">Candidatus Magasanikbacteria bacterium GW2011_GWA2_46_17</name>
    <dbReference type="NCBI Taxonomy" id="1619042"/>
    <lineage>
        <taxon>Bacteria</taxon>
        <taxon>Candidatus Magasanikiibacteriota</taxon>
    </lineage>
</organism>
<gene>
    <name evidence="1" type="ORF">UX39_C0002G0012</name>
</gene>
<evidence type="ECO:0000313" key="1">
    <source>
        <dbReference type="EMBL" id="KKU27233.1"/>
    </source>
</evidence>
<accession>A0A0G1RB45</accession>
<dbReference type="EMBL" id="LCMA01000002">
    <property type="protein sequence ID" value="KKU27233.1"/>
    <property type="molecule type" value="Genomic_DNA"/>
</dbReference>